<proteinExistence type="predicted"/>
<dbReference type="EMBL" id="FWXY01000022">
    <property type="protein sequence ID" value="SMD02246.1"/>
    <property type="molecule type" value="Genomic_DNA"/>
</dbReference>
<feature type="signal peptide" evidence="1">
    <location>
        <begin position="1"/>
        <end position="28"/>
    </location>
</feature>
<sequence>MKTKKINLTALFFGVVTLLCCSISPARADIQKYRQDLKQAVRTLPEASIVLHDKLFDTGQVFETVGVFSEARRAYQYLDLIWDKYPPTDNGRHQLLKKKIAALKKKQDTPLAGAFTLIKEDALGLYQEVYHPGQRLECRITRKQPGGVWLHLVPITPSLDEQEKNRQTTLPVLYPTPALDNTLQVQLPDVPAEYMLNVYDSRGLFLTQKNISIQKPVGWAGKLKVETRGYPGLGGTAIAPGYEFNGVIHNSQAWLTGVKGKRPWVGLFRKETPDDSKKHITYWYINQKEEFTRVKYRIKEPGEYQLRIFSEDSKDQHLLLKVDLMVGNPQPVKLVKGFSTSGSFLVFDKKQRIEIAGSGLGLDVAQKPDFHCLVVPSWFAPKDIRHGLNHALSERHKFLGRPNLRVDLPQTGGSYDILYYPHWRSLKSQAPAKKLAVVQIKGKDYVKLVLPQTNYLPGANIRAGIHVGGDPGDLNAFLLPGEHLQVNTHKAKYVRNKRYAVSLNKNAYTDGSGWFDITAPLTPGHYFLTVYNRAQLCAALPLTIVAKEQAGALIQVAQGPYQTQMPFKYKVFQPVDGIPEYGIARFIKDEKEVLKQNLYKQYMDYPGSIKAPEEAGTYQILFFVKGDEQPKAQTSVTFFDKAKMVRPKTDPDASSISPEAVAAFGNKDRLEDSDFAQFNLFASRFVPGQEMLINYSIPQTLPACLVLLPKGPAPSSLARALKQALTVKKLDSHKDIITLTAPEPGSYRLYVYDTLQWTKAGPPSLITQMEFTVQDVYHTKIITPEPAFAKGNLVLTANTDPEPGFSRIFKDVYLYSEDINTVHNRPGSLAKARFKKIKENVFQAILSLDVEPGNYQLVMGGFKTAYPIRLTSPPTLSPKAEVHVTDSNIIPNGLTTIQLHPSSTWNDPLTWALAGEDDQGNIGFIHGPEIIKSTQGRVIQTTLTAPTRPGEYHVCFWEGTGKEDFFDLPASAVRRTVNVRLDKRYLAVHQPEVELQAYFAQNKALYAGMHTTGRFTASIAYDPSAWIGILPKAVDLKNTDSAAARKAAIALINLGGKDRGTFSLRMPETPGRYQLCMYDNAKNGRLMLHRTIILDLPDMEHLEQVANEQADAFLEALPDYDEDIKAIEKIHQDQYEKNLEVPSLTPISVPPELLKQLEGRSDSAKRTILSQYILAIISPSSACAAGKEKKDCETDIDLALENMRKVNINFGDGVDLRRVVGELATKMATDLVMGQKHVAQAKAYYDKTQGYYDKAMKLKSNVEKNGWEEGVKGALWDSTQAMLKTCVTGDCLSRLGKKAIEHKLKSYNPLKMTPDQQAAWKKEYTRMVVLLDDNDLKELQKKTAKFADLAGQLSVPNPDAKALEMARAAAINTMKGATMAMVTKIPGWSAVKAYYETLNVLRGGLINAETVDFMDEYRKLRAEGGTISQVNDILSGRGANYLRTSLRNRIEANPKGYKEFLTPENRRLAIKGLPIKLDAQEIDDTVMGHLEKWYQKEKKDKGQDKFYKEMKDAWYNSKCKFDSYMTQVKGKSFFDTVKEGSSHLYDKASGLASGKQTYSSMTCARKALAFKSYLDLRAQVLQQMASWQGKDGACQIGKIENQRLQDQLVCEALINPGSYKQIMAANAKACGALPKPLPPKSTPKVKELSKKATRAIEVLLKRSGNIKVLKCLCNRYSIMGSGCSYHPEPTKGRSPSCDNPGPPCMQGNWGCGRRDMASDSYSLQVCQVGKAIREFKRKDNKGYQKWLEQRKKYMAK</sequence>
<dbReference type="OrthoDB" id="9783818at2"/>
<evidence type="ECO:0000313" key="2">
    <source>
        <dbReference type="EMBL" id="SMD02246.1"/>
    </source>
</evidence>
<protein>
    <recommendedName>
        <fullName evidence="4">MG2 domain-containing protein</fullName>
    </recommendedName>
</protein>
<dbReference type="STRING" id="1121400.SAMN02746065_1223"/>
<dbReference type="RefSeq" id="WP_084071120.1">
    <property type="nucleotide sequence ID" value="NZ_FWXY01000022.1"/>
</dbReference>
<keyword evidence="3" id="KW-1185">Reference proteome</keyword>
<organism evidence="2 3">
    <name type="scientific">Desulfocicer vacuolatum DSM 3385</name>
    <dbReference type="NCBI Taxonomy" id="1121400"/>
    <lineage>
        <taxon>Bacteria</taxon>
        <taxon>Pseudomonadati</taxon>
        <taxon>Thermodesulfobacteriota</taxon>
        <taxon>Desulfobacteria</taxon>
        <taxon>Desulfobacterales</taxon>
        <taxon>Desulfobacteraceae</taxon>
        <taxon>Desulfocicer</taxon>
    </lineage>
</organism>
<name>A0A1W2DYV2_9BACT</name>
<evidence type="ECO:0008006" key="4">
    <source>
        <dbReference type="Google" id="ProtNLM"/>
    </source>
</evidence>
<reference evidence="2 3" key="1">
    <citation type="submission" date="2017-04" db="EMBL/GenBank/DDBJ databases">
        <authorList>
            <person name="Afonso C.L."/>
            <person name="Miller P.J."/>
            <person name="Scott M.A."/>
            <person name="Spackman E."/>
            <person name="Goraichik I."/>
            <person name="Dimitrov K.M."/>
            <person name="Suarez D.L."/>
            <person name="Swayne D.E."/>
        </authorList>
    </citation>
    <scope>NUCLEOTIDE SEQUENCE [LARGE SCALE GENOMIC DNA]</scope>
    <source>
        <strain evidence="2 3">DSM 3385</strain>
    </source>
</reference>
<feature type="chain" id="PRO_5012325693" description="MG2 domain-containing protein" evidence="1">
    <location>
        <begin position="29"/>
        <end position="1756"/>
    </location>
</feature>
<dbReference type="Proteomes" id="UP000192418">
    <property type="component" value="Unassembled WGS sequence"/>
</dbReference>
<evidence type="ECO:0000313" key="3">
    <source>
        <dbReference type="Proteomes" id="UP000192418"/>
    </source>
</evidence>
<evidence type="ECO:0000256" key="1">
    <source>
        <dbReference type="SAM" id="SignalP"/>
    </source>
</evidence>
<accession>A0A1W2DYV2</accession>
<keyword evidence="1" id="KW-0732">Signal</keyword>
<gene>
    <name evidence="2" type="ORF">SAMN02746065_1223</name>
</gene>